<evidence type="ECO:0000256" key="1">
    <source>
        <dbReference type="SAM" id="MobiDB-lite"/>
    </source>
</evidence>
<keyword evidence="2" id="KW-1133">Transmembrane helix</keyword>
<accession>A0ABD3VDM0</accession>
<keyword evidence="2" id="KW-0812">Transmembrane</keyword>
<proteinExistence type="predicted"/>
<name>A0ABD3VDM0_SINWO</name>
<feature type="compositionally biased region" description="Basic residues" evidence="1">
    <location>
        <begin position="97"/>
        <end position="109"/>
    </location>
</feature>
<comment type="caution">
    <text evidence="3">The sequence shown here is derived from an EMBL/GenBank/DDBJ whole genome shotgun (WGS) entry which is preliminary data.</text>
</comment>
<gene>
    <name evidence="3" type="ORF">ACJMK2_009791</name>
    <name evidence="4" type="ORF">ACJMK2_009819</name>
</gene>
<dbReference type="EMBL" id="JBJQND010000012">
    <property type="protein sequence ID" value="KAL3859575.1"/>
    <property type="molecule type" value="Genomic_DNA"/>
</dbReference>
<feature type="transmembrane region" description="Helical" evidence="2">
    <location>
        <begin position="241"/>
        <end position="261"/>
    </location>
</feature>
<dbReference type="EMBL" id="JBJQND010000012">
    <property type="protein sequence ID" value="KAL3859605.1"/>
    <property type="molecule type" value="Genomic_DNA"/>
</dbReference>
<evidence type="ECO:0000313" key="5">
    <source>
        <dbReference type="Proteomes" id="UP001634394"/>
    </source>
</evidence>
<dbReference type="Gene3D" id="1.20.140.150">
    <property type="match status" value="1"/>
</dbReference>
<dbReference type="AlphaFoldDB" id="A0ABD3VDM0"/>
<feature type="compositionally biased region" description="Polar residues" evidence="1">
    <location>
        <begin position="67"/>
        <end position="78"/>
    </location>
</feature>
<reference evidence="3 5" key="1">
    <citation type="submission" date="2024-11" db="EMBL/GenBank/DDBJ databases">
        <title>Chromosome-level genome assembly of the freshwater bivalve Anodonta woodiana.</title>
        <authorList>
            <person name="Chen X."/>
        </authorList>
    </citation>
    <scope>NUCLEOTIDE SEQUENCE [LARGE SCALE GENOMIC DNA]</scope>
    <source>
        <strain evidence="3">MN2024</strain>
        <tissue evidence="3">Gills</tissue>
    </source>
</reference>
<feature type="region of interest" description="Disordered" evidence="1">
    <location>
        <begin position="63"/>
        <end position="124"/>
    </location>
</feature>
<organism evidence="3 5">
    <name type="scientific">Sinanodonta woodiana</name>
    <name type="common">Chinese pond mussel</name>
    <name type="synonym">Anodonta woodiana</name>
    <dbReference type="NCBI Taxonomy" id="1069815"/>
    <lineage>
        <taxon>Eukaryota</taxon>
        <taxon>Metazoa</taxon>
        <taxon>Spiralia</taxon>
        <taxon>Lophotrochozoa</taxon>
        <taxon>Mollusca</taxon>
        <taxon>Bivalvia</taxon>
        <taxon>Autobranchia</taxon>
        <taxon>Heteroconchia</taxon>
        <taxon>Palaeoheterodonta</taxon>
        <taxon>Unionida</taxon>
        <taxon>Unionoidea</taxon>
        <taxon>Unionidae</taxon>
        <taxon>Unioninae</taxon>
        <taxon>Sinanodonta</taxon>
    </lineage>
</organism>
<evidence type="ECO:0000313" key="3">
    <source>
        <dbReference type="EMBL" id="KAL3859575.1"/>
    </source>
</evidence>
<evidence type="ECO:0000256" key="2">
    <source>
        <dbReference type="SAM" id="Phobius"/>
    </source>
</evidence>
<dbReference type="Proteomes" id="UP001634394">
    <property type="component" value="Unassembled WGS sequence"/>
</dbReference>
<keyword evidence="5" id="KW-1185">Reference proteome</keyword>
<feature type="transmembrane region" description="Helical" evidence="2">
    <location>
        <begin position="300"/>
        <end position="323"/>
    </location>
</feature>
<sequence length="376" mass="41939">MASSKVLVLSVVIFSVLAIGLQISGLLTPGWFIYKTDVTEVETLPIIFQQMILFQKNDQPQALPLESNDQQDMDTSSSEEFKDVDPRPWAGPNPRPPPHHHHHHHHHPTPRSDDTNPQNPVNSPVVGVEEDLEIDQVQEVHYEVSAHIGLWFARGCLHVDTDAEPSGEKKKGRCNCSTISIDDAMKLLNNDPQVTSMDKQRRRAEYIFLNEMRIEAAIGAVFAIFGFVIAVVAIKKDSRPVVFIASAMMLTSCILVFIPVLRLGMANHEMKRAMNMMNKMSEEDHADIKITGKLGCPYSLLLSGSGMIVAFIACLILSISSCIKSRRNAQGRWTRFYNEYAGETGAKIDPSKEKFPELTLHFGEEAEPLPEKVALA</sequence>
<evidence type="ECO:0000313" key="4">
    <source>
        <dbReference type="EMBL" id="KAL3859605.1"/>
    </source>
</evidence>
<feature type="transmembrane region" description="Helical" evidence="2">
    <location>
        <begin position="216"/>
        <end position="234"/>
    </location>
</feature>
<protein>
    <submittedName>
        <fullName evidence="3">Uncharacterized protein</fullName>
    </submittedName>
</protein>
<keyword evidence="2" id="KW-0472">Membrane</keyword>